<dbReference type="AlphaFoldDB" id="H2C2S3"/>
<reference evidence="3 4" key="1">
    <citation type="submission" date="2012-01" db="EMBL/GenBank/DDBJ databases">
        <title>Improved High-Quality Draft sequence of Metallosphaera yellowstonensis MK1.</title>
        <authorList>
            <consortium name="US DOE Joint Genome Institute"/>
            <person name="Lucas S."/>
            <person name="Han J."/>
            <person name="Cheng J.-F."/>
            <person name="Goodwin L."/>
            <person name="Pitluck S."/>
            <person name="Peters L."/>
            <person name="Teshima H."/>
            <person name="Detter J.C."/>
            <person name="Han C."/>
            <person name="Tapia R."/>
            <person name="Land M."/>
            <person name="Hauser L."/>
            <person name="Kyrpides N."/>
            <person name="Kozubal M."/>
            <person name="Macur R.E."/>
            <person name="Jay Z."/>
            <person name="Inskeep W."/>
            <person name="Woyke T."/>
        </authorList>
    </citation>
    <scope>NUCLEOTIDE SEQUENCE [LARGE SCALE GENOMIC DNA]</scope>
    <source>
        <strain evidence="3 4">MK1</strain>
    </source>
</reference>
<dbReference type="EMBL" id="JH597761">
    <property type="protein sequence ID" value="EHP70544.1"/>
    <property type="molecule type" value="Genomic_DNA"/>
</dbReference>
<dbReference type="InterPro" id="IPR007527">
    <property type="entry name" value="Znf_SWIM"/>
</dbReference>
<gene>
    <name evidence="3" type="ORF">MetMK1DRAFT_00010470</name>
</gene>
<evidence type="ECO:0000313" key="3">
    <source>
        <dbReference type="EMBL" id="EHP70544.1"/>
    </source>
</evidence>
<keyword evidence="1" id="KW-0479">Metal-binding</keyword>
<evidence type="ECO:0000259" key="2">
    <source>
        <dbReference type="PROSITE" id="PS50966"/>
    </source>
</evidence>
<dbReference type="HOGENOM" id="CLU_2679022_0_0_2"/>
<dbReference type="GO" id="GO:0008270">
    <property type="term" value="F:zinc ion binding"/>
    <property type="evidence" value="ECO:0007669"/>
    <property type="project" value="UniProtKB-KW"/>
</dbReference>
<feature type="domain" description="SWIM-type" evidence="2">
    <location>
        <begin position="28"/>
        <end position="62"/>
    </location>
</feature>
<dbReference type="OrthoDB" id="38105at2157"/>
<keyword evidence="1" id="KW-0862">Zinc</keyword>
<keyword evidence="4" id="KW-1185">Reference proteome</keyword>
<dbReference type="PROSITE" id="PS50966">
    <property type="entry name" value="ZF_SWIM"/>
    <property type="match status" value="1"/>
</dbReference>
<dbReference type="eggNOG" id="arCOG08479">
    <property type="taxonomic scope" value="Archaea"/>
</dbReference>
<dbReference type="RefSeq" id="WP_009071297.1">
    <property type="nucleotide sequence ID" value="NZ_JH597761.1"/>
</dbReference>
<dbReference type="Proteomes" id="UP000003980">
    <property type="component" value="Unassembled WGS sequence"/>
</dbReference>
<keyword evidence="1" id="KW-0863">Zinc-finger</keyword>
<accession>H2C2S3</accession>
<name>H2C2S3_9CREN</name>
<organism evidence="3 4">
    <name type="scientific">Metallosphaera yellowstonensis MK1</name>
    <dbReference type="NCBI Taxonomy" id="671065"/>
    <lineage>
        <taxon>Archaea</taxon>
        <taxon>Thermoproteota</taxon>
        <taxon>Thermoprotei</taxon>
        <taxon>Sulfolobales</taxon>
        <taxon>Sulfolobaceae</taxon>
        <taxon>Metallosphaera</taxon>
    </lineage>
</organism>
<sequence length="74" mass="8340">MELIIREREKGEREVEGTIPSKCSVKGYRVKLILRGEKVVEGKCECGSFPCPHSSKLYLVYMRAKSLGNPHNSS</sequence>
<proteinExistence type="predicted"/>
<dbReference type="STRING" id="671065.MetMK1DRAFT_00010470"/>
<evidence type="ECO:0000313" key="4">
    <source>
        <dbReference type="Proteomes" id="UP000003980"/>
    </source>
</evidence>
<evidence type="ECO:0000256" key="1">
    <source>
        <dbReference type="PROSITE-ProRule" id="PRU00325"/>
    </source>
</evidence>
<protein>
    <recommendedName>
        <fullName evidence="2">SWIM-type domain-containing protein</fullName>
    </recommendedName>
</protein>